<gene>
    <name evidence="1" type="ORF">H1191_19820</name>
</gene>
<proteinExistence type="predicted"/>
<keyword evidence="2" id="KW-1185">Reference proteome</keyword>
<dbReference type="EMBL" id="JACEIQ010000039">
    <property type="protein sequence ID" value="MBA4496507.1"/>
    <property type="molecule type" value="Genomic_DNA"/>
</dbReference>
<evidence type="ECO:0000313" key="2">
    <source>
        <dbReference type="Proteomes" id="UP000535491"/>
    </source>
</evidence>
<comment type="caution">
    <text evidence="1">The sequence shown here is derived from an EMBL/GenBank/DDBJ whole genome shotgun (WGS) entry which is preliminary data.</text>
</comment>
<sequence>MAKNETQNDIKKSEAVSSFVYVLANSDIPGTKSKKSPASLEIHLN</sequence>
<dbReference type="Proteomes" id="UP000535491">
    <property type="component" value="Unassembled WGS sequence"/>
</dbReference>
<accession>A0A7W1WV08</accession>
<evidence type="ECO:0000313" key="1">
    <source>
        <dbReference type="EMBL" id="MBA4496507.1"/>
    </source>
</evidence>
<dbReference type="AlphaFoldDB" id="A0A7W1WV08"/>
<protein>
    <submittedName>
        <fullName evidence="1">Uncharacterized protein</fullName>
    </submittedName>
</protein>
<dbReference type="RefSeq" id="WP_181754987.1">
    <property type="nucleotide sequence ID" value="NZ_JACEIQ010000039.1"/>
</dbReference>
<name>A0A7W1WV08_9BACL</name>
<reference evidence="1 2" key="1">
    <citation type="submission" date="2020-07" db="EMBL/GenBank/DDBJ databases">
        <authorList>
            <person name="Feng H."/>
        </authorList>
    </citation>
    <scope>NUCLEOTIDE SEQUENCE [LARGE SCALE GENOMIC DNA]</scope>
    <source>
        <strain evidence="2">s-10</strain>
    </source>
</reference>
<organism evidence="1 2">
    <name type="scientific">Paenactinomyces guangxiensis</name>
    <dbReference type="NCBI Taxonomy" id="1490290"/>
    <lineage>
        <taxon>Bacteria</taxon>
        <taxon>Bacillati</taxon>
        <taxon>Bacillota</taxon>
        <taxon>Bacilli</taxon>
        <taxon>Bacillales</taxon>
        <taxon>Thermoactinomycetaceae</taxon>
        <taxon>Paenactinomyces</taxon>
    </lineage>
</organism>